<dbReference type="EMBL" id="FJ086929">
    <property type="protein sequence ID" value="AFG58464.1"/>
    <property type="molecule type" value="Genomic_DNA"/>
</dbReference>
<name>H9W8Y5_PINTA</name>
<reference evidence="4" key="1">
    <citation type="submission" date="2008-08" db="EMBL/GenBank/DDBJ databases">
        <title>Nucleotide Diversity and Divergence in the Loblolly Pine Gene Space.</title>
        <authorList>
            <person name="Neale D.B."/>
            <person name="Wegrzyn J.L."/>
            <person name="Lee J.M."/>
            <person name="Eckert A.J."/>
            <person name="Liechty J.D."/>
            <person name="Stevens K.A."/>
            <person name="Langley C.H."/>
        </authorList>
    </citation>
    <scope>NUCLEOTIDE SEQUENCE</scope>
    <source>
        <strain evidence="4">4467</strain>
        <strain evidence="3">4470</strain>
        <strain evidence="2">4474</strain>
        <tissue evidence="4">Megagametophyte</tissue>
    </source>
</reference>
<dbReference type="AlphaFoldDB" id="H9W8Y5"/>
<sequence length="138" mass="15081">SDHKPSVASLDEIRKNLSEFRMKSAAPNTFQRSPPKSYSSNDQPGGVSFQALYESSMGSKNNNNQEQERQQEGKERLSFQAIRESLQQLRSNKAKESNESLGSFSLKAFGESLRLQPGGGGAAPPPSSLPSSVFGREM</sequence>
<dbReference type="PANTHER" id="PTHR47546">
    <property type="entry name" value="S15/NS1, RNA-BINDING PROTEIN"/>
    <property type="match status" value="1"/>
</dbReference>
<feature type="compositionally biased region" description="Polar residues" evidence="1">
    <location>
        <begin position="26"/>
        <end position="43"/>
    </location>
</feature>
<feature type="region of interest" description="Disordered" evidence="1">
    <location>
        <begin position="18"/>
        <end position="100"/>
    </location>
</feature>
<evidence type="ECO:0000313" key="2">
    <source>
        <dbReference type="EMBL" id="AFG58464.1"/>
    </source>
</evidence>
<evidence type="ECO:0000256" key="1">
    <source>
        <dbReference type="SAM" id="MobiDB-lite"/>
    </source>
</evidence>
<feature type="compositionally biased region" description="Basic and acidic residues" evidence="1">
    <location>
        <begin position="66"/>
        <end position="77"/>
    </location>
</feature>
<dbReference type="PANTHER" id="PTHR47546:SF3">
    <property type="entry name" value="30S RIBOSOMAL PROTEIN S15, CHLOROPLASTIC"/>
    <property type="match status" value="1"/>
</dbReference>
<evidence type="ECO:0000313" key="3">
    <source>
        <dbReference type="EMBL" id="AFG58477.1"/>
    </source>
</evidence>
<dbReference type="EMBL" id="FJ086927">
    <property type="protein sequence ID" value="AFG58477.1"/>
    <property type="molecule type" value="Genomic_DNA"/>
</dbReference>
<organism evidence="4">
    <name type="scientific">Pinus taeda</name>
    <name type="common">Loblolly pine</name>
    <dbReference type="NCBI Taxonomy" id="3352"/>
    <lineage>
        <taxon>Eukaryota</taxon>
        <taxon>Viridiplantae</taxon>
        <taxon>Streptophyta</taxon>
        <taxon>Embryophyta</taxon>
        <taxon>Tracheophyta</taxon>
        <taxon>Spermatophyta</taxon>
        <taxon>Pinopsida</taxon>
        <taxon>Pinidae</taxon>
        <taxon>Conifers I</taxon>
        <taxon>Pinales</taxon>
        <taxon>Pinaceae</taxon>
        <taxon>Pinus</taxon>
        <taxon>Pinus subgen. Pinus</taxon>
    </lineage>
</organism>
<feature type="region of interest" description="Disordered" evidence="1">
    <location>
        <begin position="112"/>
        <end position="138"/>
    </location>
</feature>
<dbReference type="EMBL" id="FJ086931">
    <property type="protein sequence ID" value="AFG58478.1"/>
    <property type="molecule type" value="Genomic_DNA"/>
</dbReference>
<accession>H9W8Y5</accession>
<evidence type="ECO:0000313" key="4">
    <source>
        <dbReference type="EMBL" id="AFG58478.1"/>
    </source>
</evidence>
<gene>
    <name evidence="4" type="ORF">0_9868_01</name>
</gene>
<feature type="non-terminal residue" evidence="4">
    <location>
        <position position="1"/>
    </location>
</feature>
<proteinExistence type="predicted"/>
<feature type="non-terminal residue" evidence="4">
    <location>
        <position position="138"/>
    </location>
</feature>
<protein>
    <submittedName>
        <fullName evidence="4">Uncharacterized protein</fullName>
    </submittedName>
</protein>